<sequence length="108" mass="12925">MAFRQYIEFAHLSNIDKNSIKKDILNKIKADEIDTKKSIYKVFIFYQKPGDCYKNGISIRDKNEAYIDLNEAFKYYQRSSDIVCTNRMYKVECDSRVKTNEYKMSIYN</sequence>
<dbReference type="EMBL" id="CAJVPU010011413">
    <property type="protein sequence ID" value="CAG8614545.1"/>
    <property type="molecule type" value="Genomic_DNA"/>
</dbReference>
<accession>A0ACA9MUA4</accession>
<dbReference type="Proteomes" id="UP000789702">
    <property type="component" value="Unassembled WGS sequence"/>
</dbReference>
<evidence type="ECO:0000313" key="2">
    <source>
        <dbReference type="Proteomes" id="UP000789702"/>
    </source>
</evidence>
<proteinExistence type="predicted"/>
<reference evidence="1" key="1">
    <citation type="submission" date="2021-06" db="EMBL/GenBank/DDBJ databases">
        <authorList>
            <person name="Kallberg Y."/>
            <person name="Tangrot J."/>
            <person name="Rosling A."/>
        </authorList>
    </citation>
    <scope>NUCLEOTIDE SEQUENCE</scope>
    <source>
        <strain evidence="1">IL203A</strain>
    </source>
</reference>
<gene>
    <name evidence="1" type="ORF">DHETER_LOCUS7771</name>
</gene>
<protein>
    <submittedName>
        <fullName evidence="1">15637_t:CDS:1</fullName>
    </submittedName>
</protein>
<comment type="caution">
    <text evidence="1">The sequence shown here is derived from an EMBL/GenBank/DDBJ whole genome shotgun (WGS) entry which is preliminary data.</text>
</comment>
<keyword evidence="2" id="KW-1185">Reference proteome</keyword>
<name>A0ACA9MUA4_9GLOM</name>
<organism evidence="1 2">
    <name type="scientific">Dentiscutata heterogama</name>
    <dbReference type="NCBI Taxonomy" id="1316150"/>
    <lineage>
        <taxon>Eukaryota</taxon>
        <taxon>Fungi</taxon>
        <taxon>Fungi incertae sedis</taxon>
        <taxon>Mucoromycota</taxon>
        <taxon>Glomeromycotina</taxon>
        <taxon>Glomeromycetes</taxon>
        <taxon>Diversisporales</taxon>
        <taxon>Gigasporaceae</taxon>
        <taxon>Dentiscutata</taxon>
    </lineage>
</organism>
<evidence type="ECO:0000313" key="1">
    <source>
        <dbReference type="EMBL" id="CAG8614545.1"/>
    </source>
</evidence>